<evidence type="ECO:0000259" key="1">
    <source>
        <dbReference type="Pfam" id="PF00535"/>
    </source>
</evidence>
<protein>
    <submittedName>
        <fullName evidence="2">Glycosyltransferase</fullName>
        <ecNumber evidence="2">2.4.-.-</ecNumber>
    </submittedName>
</protein>
<keyword evidence="2" id="KW-0808">Transferase</keyword>
<dbReference type="RefSeq" id="WP_320556200.1">
    <property type="nucleotide sequence ID" value="NZ_JAXDAE010000011.1"/>
</dbReference>
<comment type="caution">
    <text evidence="2">The sequence shown here is derived from an EMBL/GenBank/DDBJ whole genome shotgun (WGS) entry which is preliminary data.</text>
</comment>
<evidence type="ECO:0000313" key="2">
    <source>
        <dbReference type="EMBL" id="MDY2587848.1"/>
    </source>
</evidence>
<evidence type="ECO:0000313" key="3">
    <source>
        <dbReference type="Proteomes" id="UP001285855"/>
    </source>
</evidence>
<keyword evidence="3" id="KW-1185">Reference proteome</keyword>
<dbReference type="GO" id="GO:0016757">
    <property type="term" value="F:glycosyltransferase activity"/>
    <property type="evidence" value="ECO:0007669"/>
    <property type="project" value="UniProtKB-KW"/>
</dbReference>
<dbReference type="EC" id="2.4.-.-" evidence="2"/>
<name>A0ABU5ENJ8_9FLAO</name>
<dbReference type="InterPro" id="IPR001173">
    <property type="entry name" value="Glyco_trans_2-like"/>
</dbReference>
<dbReference type="PANTHER" id="PTHR22916:SF71">
    <property type="entry name" value="GLYCOSYL TRANSFERASE"/>
    <property type="match status" value="1"/>
</dbReference>
<proteinExistence type="predicted"/>
<reference evidence="2 3" key="1">
    <citation type="submission" date="2023-11" db="EMBL/GenBank/DDBJ databases">
        <title>Winogradskyella pelagius sp. nov., isolated from coastal sediment.</title>
        <authorList>
            <person name="Li F."/>
        </authorList>
    </citation>
    <scope>NUCLEOTIDE SEQUENCE [LARGE SCALE GENOMIC DNA]</scope>
    <source>
        <strain evidence="2 3">KCTC 23502</strain>
    </source>
</reference>
<dbReference type="Proteomes" id="UP001285855">
    <property type="component" value="Unassembled WGS sequence"/>
</dbReference>
<dbReference type="CDD" id="cd00761">
    <property type="entry name" value="Glyco_tranf_GTA_type"/>
    <property type="match status" value="1"/>
</dbReference>
<gene>
    <name evidence="2" type="ORF">SNF14_10905</name>
</gene>
<keyword evidence="2" id="KW-0328">Glycosyltransferase</keyword>
<organism evidence="2 3">
    <name type="scientific">Winogradskyella aquimaris</name>
    <dbReference type="NCBI Taxonomy" id="864074"/>
    <lineage>
        <taxon>Bacteria</taxon>
        <taxon>Pseudomonadati</taxon>
        <taxon>Bacteroidota</taxon>
        <taxon>Flavobacteriia</taxon>
        <taxon>Flavobacteriales</taxon>
        <taxon>Flavobacteriaceae</taxon>
        <taxon>Winogradskyella</taxon>
    </lineage>
</organism>
<sequence length="297" mass="34388">MLSILIPTYNYPISQLVTSLNKVINLIDFDCEILCLEDGSTMHVDDNKKTCNTYESTFHFLSKKNKGSIASRKYLCKKAKYNWLLFLDADVEITSDGFITTYSKYFNEGNDAIYGGCSYQDLKPKDSGILRWTYGKTFEEVKSSIRNKTPYKFLVSANFLIKKSVFIALTSNIADEGYGYDLFLAAKMKTQNIKVLHIDNPVIHKGLDTNHTYLKKIKQAVETSYKLLIEKKIDYSENSLLKTYITFKKFHLTKPIYSIYNWFKAPIEKQLIGNKPNMKLLQFYKLGYLCALSFKYK</sequence>
<accession>A0ABU5ENJ8</accession>
<dbReference type="InterPro" id="IPR029044">
    <property type="entry name" value="Nucleotide-diphossugar_trans"/>
</dbReference>
<dbReference type="PANTHER" id="PTHR22916">
    <property type="entry name" value="GLYCOSYLTRANSFERASE"/>
    <property type="match status" value="1"/>
</dbReference>
<dbReference type="EMBL" id="JAXDAE010000011">
    <property type="protein sequence ID" value="MDY2587848.1"/>
    <property type="molecule type" value="Genomic_DNA"/>
</dbReference>
<dbReference type="SUPFAM" id="SSF53448">
    <property type="entry name" value="Nucleotide-diphospho-sugar transferases"/>
    <property type="match status" value="1"/>
</dbReference>
<dbReference type="Pfam" id="PF00535">
    <property type="entry name" value="Glycos_transf_2"/>
    <property type="match status" value="1"/>
</dbReference>
<feature type="domain" description="Glycosyltransferase 2-like" evidence="1">
    <location>
        <begin position="3"/>
        <end position="166"/>
    </location>
</feature>
<dbReference type="Gene3D" id="3.90.550.10">
    <property type="entry name" value="Spore Coat Polysaccharide Biosynthesis Protein SpsA, Chain A"/>
    <property type="match status" value="1"/>
</dbReference>